<dbReference type="Proteomes" id="UP000243847">
    <property type="component" value="Chromosome sequence1"/>
</dbReference>
<evidence type="ECO:0000256" key="3">
    <source>
        <dbReference type="ARBA" id="ARBA00022692"/>
    </source>
</evidence>
<dbReference type="InterPro" id="IPR049453">
    <property type="entry name" value="Memb_transporter_dom"/>
</dbReference>
<evidence type="ECO:0000313" key="10">
    <source>
        <dbReference type="EMBL" id="BAU99172.1"/>
    </source>
</evidence>
<keyword evidence="5 8" id="KW-0472">Membrane</keyword>
<dbReference type="RefSeq" id="WP_096381271.1">
    <property type="nucleotide sequence ID" value="NZ_AP017457.1"/>
</dbReference>
<evidence type="ECO:0000256" key="8">
    <source>
        <dbReference type="SAM" id="Phobius"/>
    </source>
</evidence>
<evidence type="ECO:0000256" key="1">
    <source>
        <dbReference type="ARBA" id="ARBA00004651"/>
    </source>
</evidence>
<evidence type="ECO:0000313" key="11">
    <source>
        <dbReference type="Proteomes" id="UP000243847"/>
    </source>
</evidence>
<evidence type="ECO:0000256" key="2">
    <source>
        <dbReference type="ARBA" id="ARBA00022475"/>
    </source>
</evidence>
<feature type="domain" description="Integral membrane bound transporter" evidence="9">
    <location>
        <begin position="27"/>
        <end position="150"/>
    </location>
</feature>
<dbReference type="AlphaFoldDB" id="A0A173LWD4"/>
<evidence type="ECO:0000259" key="9">
    <source>
        <dbReference type="Pfam" id="PF13515"/>
    </source>
</evidence>
<gene>
    <name evidence="10" type="ORF">AUMI_16300</name>
</gene>
<accession>A0A173LWD4</accession>
<dbReference type="PANTHER" id="PTHR30509">
    <property type="entry name" value="P-HYDROXYBENZOIC ACID EFFLUX PUMP SUBUNIT-RELATED"/>
    <property type="match status" value="1"/>
</dbReference>
<feature type="coiled-coil region" evidence="7">
    <location>
        <begin position="194"/>
        <end position="221"/>
    </location>
</feature>
<reference evidence="10 11" key="1">
    <citation type="journal article" date="2016" name="Genome Announc.">
        <title>Complete Genome Sequence of Aurantimicrobium minutum Type Strain KNCT, a Planktonic Ultramicrobacterium Isolated from River Water.</title>
        <authorList>
            <person name="Nakai R."/>
            <person name="Fujisawa T."/>
            <person name="Nakamura Y."/>
            <person name="Nishide H."/>
            <person name="Uchiyama I."/>
            <person name="Baba T."/>
            <person name="Toyoda A."/>
            <person name="Fujiyama A."/>
            <person name="Naganuma T."/>
            <person name="Niki H."/>
        </authorList>
    </citation>
    <scope>NUCLEOTIDE SEQUENCE [LARGE SCALE GENOMIC DNA]</scope>
    <source>
        <strain evidence="10 11">KNC</strain>
    </source>
</reference>
<protein>
    <recommendedName>
        <fullName evidence="9">Integral membrane bound transporter domain-containing protein</fullName>
    </recommendedName>
</protein>
<feature type="transmembrane region" description="Helical" evidence="8">
    <location>
        <begin position="72"/>
        <end position="103"/>
    </location>
</feature>
<keyword evidence="4 8" id="KW-1133">Transmembrane helix</keyword>
<name>A0A173LWD4_9MICO</name>
<evidence type="ECO:0000256" key="4">
    <source>
        <dbReference type="ARBA" id="ARBA00022989"/>
    </source>
</evidence>
<organism evidence="10 11">
    <name type="scientific">Aurantimicrobium minutum</name>
    <dbReference type="NCBI Taxonomy" id="708131"/>
    <lineage>
        <taxon>Bacteria</taxon>
        <taxon>Bacillati</taxon>
        <taxon>Actinomycetota</taxon>
        <taxon>Actinomycetes</taxon>
        <taxon>Micrococcales</taxon>
        <taxon>Microbacteriaceae</taxon>
        <taxon>Aurantimicrobium</taxon>
    </lineage>
</organism>
<dbReference type="GO" id="GO:0005886">
    <property type="term" value="C:plasma membrane"/>
    <property type="evidence" value="ECO:0007669"/>
    <property type="project" value="UniProtKB-SubCell"/>
</dbReference>
<evidence type="ECO:0000256" key="6">
    <source>
        <dbReference type="ARBA" id="ARBA00043993"/>
    </source>
</evidence>
<keyword evidence="3 8" id="KW-0812">Transmembrane</keyword>
<evidence type="ECO:0000256" key="7">
    <source>
        <dbReference type="SAM" id="Coils"/>
    </source>
</evidence>
<dbReference type="OrthoDB" id="5176502at2"/>
<keyword evidence="7" id="KW-0175">Coiled coil</keyword>
<sequence>MSIVSNVQTKKRIPFLQLAKTIIATLLAWFFALLVYPDEQPIFAAIAAIIVVQPSINQSLGKAIERSTGVVLGVAVALGASLIFGSHSWLVLVAVIAAFIAGWLFKFTPGTSNQIAISAMLVIAIGSATPEYALGRIVETIIGATIAFIVNAVIVPPVALEPSQKAVSELGANIAEVLEDIGSVLRRSTSYEVLSNINTRARELRNQLNVAQATIQTAQESLRFNVIKGKHEKELDAEQQLLSQLAVLVTRTIGVARAVRDNYDESVIAEPGIAQIAEEFMRSAHDLRMLVRDAGLPAHNQSHPATNELPALTEPIRLTPPSGANWILIGFLMENLRRIRDEIIGVSD</sequence>
<keyword evidence="2" id="KW-1003">Cell membrane</keyword>
<proteinExistence type="inferred from homology"/>
<dbReference type="EMBL" id="AP017457">
    <property type="protein sequence ID" value="BAU99172.1"/>
    <property type="molecule type" value="Genomic_DNA"/>
</dbReference>
<feature type="transmembrane region" description="Helical" evidence="8">
    <location>
        <begin position="115"/>
        <end position="134"/>
    </location>
</feature>
<evidence type="ECO:0000256" key="5">
    <source>
        <dbReference type="ARBA" id="ARBA00023136"/>
    </source>
</evidence>
<feature type="transmembrane region" description="Helical" evidence="8">
    <location>
        <begin position="141"/>
        <end position="160"/>
    </location>
</feature>
<dbReference type="Pfam" id="PF13515">
    <property type="entry name" value="FUSC_2"/>
    <property type="match status" value="1"/>
</dbReference>
<feature type="transmembrane region" description="Helical" evidence="8">
    <location>
        <begin position="18"/>
        <end position="36"/>
    </location>
</feature>
<comment type="subcellular location">
    <subcellularLocation>
        <location evidence="1">Cell membrane</location>
        <topology evidence="1">Multi-pass membrane protein</topology>
    </subcellularLocation>
</comment>
<dbReference type="KEGG" id="amin:AUMI_16300"/>
<dbReference type="PANTHER" id="PTHR30509:SF9">
    <property type="entry name" value="MULTIDRUG RESISTANCE PROTEIN MDTO"/>
    <property type="match status" value="1"/>
</dbReference>
<dbReference type="GeneID" id="80451822"/>
<feature type="transmembrane region" description="Helical" evidence="8">
    <location>
        <begin position="42"/>
        <end position="60"/>
    </location>
</feature>
<comment type="similarity">
    <text evidence="6">Belongs to the YccS/YhfK family.</text>
</comment>